<comment type="similarity">
    <text evidence="2 8 9">Belongs to the dihydrofolate reductase family.</text>
</comment>
<dbReference type="PROSITE" id="PS00075">
    <property type="entry name" value="DHFR_1"/>
    <property type="match status" value="1"/>
</dbReference>
<dbReference type="PROSITE" id="PS51330">
    <property type="entry name" value="DHFR_2"/>
    <property type="match status" value="1"/>
</dbReference>
<dbReference type="UniPathway" id="UPA00077">
    <property type="reaction ID" value="UER00158"/>
</dbReference>
<keyword evidence="12" id="KW-1185">Reference proteome</keyword>
<evidence type="ECO:0000256" key="1">
    <source>
        <dbReference type="ARBA" id="ARBA00004903"/>
    </source>
</evidence>
<keyword evidence="6 8" id="KW-0560">Oxidoreductase</keyword>
<reference evidence="11 12" key="2">
    <citation type="journal article" date="2011" name="Stand. Genomic Sci.">
        <title>Complete genome sequence of Paludibacter propionicigenes type strain (WB4).</title>
        <authorList>
            <person name="Gronow S."/>
            <person name="Munk C."/>
            <person name="Lapidus A."/>
            <person name="Nolan M."/>
            <person name="Lucas S."/>
            <person name="Hammon N."/>
            <person name="Deshpande S."/>
            <person name="Cheng J.F."/>
            <person name="Tapia R."/>
            <person name="Han C."/>
            <person name="Goodwin L."/>
            <person name="Pitluck S."/>
            <person name="Liolios K."/>
            <person name="Ivanova N."/>
            <person name="Mavromatis K."/>
            <person name="Mikhailova N."/>
            <person name="Pati A."/>
            <person name="Chen A."/>
            <person name="Palaniappan K."/>
            <person name="Land M."/>
            <person name="Hauser L."/>
            <person name="Chang Y.J."/>
            <person name="Jeffries C.D."/>
            <person name="Brambilla E."/>
            <person name="Rohde M."/>
            <person name="Goker M."/>
            <person name="Detter J.C."/>
            <person name="Woyke T."/>
            <person name="Bristow J."/>
            <person name="Eisen J.A."/>
            <person name="Markowitz V."/>
            <person name="Hugenholtz P."/>
            <person name="Kyrpides N.C."/>
            <person name="Klenk H.P."/>
        </authorList>
    </citation>
    <scope>NUCLEOTIDE SEQUENCE [LARGE SCALE GENOMIC DNA]</scope>
    <source>
        <strain evidence="12">DSM 17365 / JCM 13257 / WB4</strain>
    </source>
</reference>
<keyword evidence="4 8" id="KW-0554">One-carbon metabolism</keyword>
<reference key="1">
    <citation type="submission" date="2010-11" db="EMBL/GenBank/DDBJ databases">
        <title>The complete genome of Paludibacter propionicigenes DSM 17365.</title>
        <authorList>
            <consortium name="US DOE Joint Genome Institute (JGI-PGF)"/>
            <person name="Lucas S."/>
            <person name="Copeland A."/>
            <person name="Lapidus A."/>
            <person name="Bruce D."/>
            <person name="Goodwin L."/>
            <person name="Pitluck S."/>
            <person name="Kyrpides N."/>
            <person name="Mavromatis K."/>
            <person name="Ivanova N."/>
            <person name="Munk A.C."/>
            <person name="Brettin T."/>
            <person name="Detter J.C."/>
            <person name="Han C."/>
            <person name="Tapia R."/>
            <person name="Land M."/>
            <person name="Hauser L."/>
            <person name="Markowitz V."/>
            <person name="Cheng J.-F."/>
            <person name="Hugenholtz P."/>
            <person name="Woyke T."/>
            <person name="Wu D."/>
            <person name="Gronow S."/>
            <person name="Wellnitz S."/>
            <person name="Brambilla E."/>
            <person name="Klenk H.-P."/>
            <person name="Eisen J.A."/>
        </authorList>
    </citation>
    <scope>NUCLEOTIDE SEQUENCE</scope>
    <source>
        <strain>WB4</strain>
    </source>
</reference>
<name>E4T2R7_PALPW</name>
<dbReference type="CDD" id="cd00209">
    <property type="entry name" value="DHFR"/>
    <property type="match status" value="1"/>
</dbReference>
<dbReference type="FunFam" id="3.40.430.10:FF:000001">
    <property type="entry name" value="Dihydrofolate reductase"/>
    <property type="match status" value="1"/>
</dbReference>
<dbReference type="InterPro" id="IPR017925">
    <property type="entry name" value="DHFR_CS"/>
</dbReference>
<dbReference type="GO" id="GO:0004146">
    <property type="term" value="F:dihydrofolate reductase activity"/>
    <property type="evidence" value="ECO:0007669"/>
    <property type="project" value="UniProtKB-EC"/>
</dbReference>
<evidence type="ECO:0000313" key="11">
    <source>
        <dbReference type="EMBL" id="ADQ79011.1"/>
    </source>
</evidence>
<dbReference type="Proteomes" id="UP000008718">
    <property type="component" value="Chromosome"/>
</dbReference>
<dbReference type="PIRSF" id="PIRSF000194">
    <property type="entry name" value="DHFR"/>
    <property type="match status" value="1"/>
</dbReference>
<dbReference type="Pfam" id="PF00186">
    <property type="entry name" value="DHFR_1"/>
    <property type="match status" value="1"/>
</dbReference>
<dbReference type="HOGENOM" id="CLU_043966_5_2_10"/>
<dbReference type="GO" id="GO:0046655">
    <property type="term" value="P:folic acid metabolic process"/>
    <property type="evidence" value="ECO:0007669"/>
    <property type="project" value="TreeGrafter"/>
</dbReference>
<accession>E4T2R7</accession>
<evidence type="ECO:0000313" key="12">
    <source>
        <dbReference type="Proteomes" id="UP000008718"/>
    </source>
</evidence>
<dbReference type="GO" id="GO:0006730">
    <property type="term" value="P:one-carbon metabolic process"/>
    <property type="evidence" value="ECO:0007669"/>
    <property type="project" value="UniProtKB-KW"/>
</dbReference>
<evidence type="ECO:0000256" key="5">
    <source>
        <dbReference type="ARBA" id="ARBA00022857"/>
    </source>
</evidence>
<comment type="function">
    <text evidence="7 8">Key enzyme in folate metabolism. Catalyzes an essential reaction for de novo glycine and purine synthesis, and for DNA precursor synthesis.</text>
</comment>
<dbReference type="AlphaFoldDB" id="E4T2R7"/>
<dbReference type="InterPro" id="IPR012259">
    <property type="entry name" value="DHFR"/>
</dbReference>
<evidence type="ECO:0000256" key="7">
    <source>
        <dbReference type="ARBA" id="ARBA00025067"/>
    </source>
</evidence>
<dbReference type="EC" id="1.5.1.3" evidence="3 8"/>
<dbReference type="PANTHER" id="PTHR48069">
    <property type="entry name" value="DIHYDROFOLATE REDUCTASE"/>
    <property type="match status" value="1"/>
</dbReference>
<feature type="domain" description="DHFR" evidence="10">
    <location>
        <begin position="3"/>
        <end position="163"/>
    </location>
</feature>
<dbReference type="RefSeq" id="WP_013444380.1">
    <property type="nucleotide sequence ID" value="NC_014734.1"/>
</dbReference>
<protein>
    <recommendedName>
        <fullName evidence="3 8">Dihydrofolate reductase</fullName>
        <ecNumber evidence="3 8">1.5.1.3</ecNumber>
    </recommendedName>
</protein>
<evidence type="ECO:0000256" key="9">
    <source>
        <dbReference type="RuleBase" id="RU004474"/>
    </source>
</evidence>
<keyword evidence="5 8" id="KW-0521">NADP</keyword>
<evidence type="ECO:0000256" key="8">
    <source>
        <dbReference type="PIRNR" id="PIRNR000194"/>
    </source>
</evidence>
<organism evidence="11 12">
    <name type="scientific">Paludibacter propionicigenes (strain DSM 17365 / JCM 13257 / WB4)</name>
    <dbReference type="NCBI Taxonomy" id="694427"/>
    <lineage>
        <taxon>Bacteria</taxon>
        <taxon>Pseudomonadati</taxon>
        <taxon>Bacteroidota</taxon>
        <taxon>Bacteroidia</taxon>
        <taxon>Bacteroidales</taxon>
        <taxon>Paludibacteraceae</taxon>
        <taxon>Paludibacter</taxon>
    </lineage>
</organism>
<dbReference type="OrthoDB" id="9804315at2"/>
<dbReference type="Gene3D" id="3.40.430.10">
    <property type="entry name" value="Dihydrofolate Reductase, subunit A"/>
    <property type="match status" value="1"/>
</dbReference>
<comment type="pathway">
    <text evidence="1 8">Cofactor biosynthesis; tetrahydrofolate biosynthesis; 5,6,7,8-tetrahydrofolate from 7,8-dihydrofolate: step 1/1.</text>
</comment>
<evidence type="ECO:0000256" key="2">
    <source>
        <dbReference type="ARBA" id="ARBA00009539"/>
    </source>
</evidence>
<sequence length="164" mass="18748">MSEISIIAAVADNFAIGKANNLPWHLPADLKHFRQLTTGHAVVMGKRTFESLPKGPLPNRKNIVLTSVMSEGVNKGYFEADSLEDAVYLCEHEEKVFIIGGATVYKQCIDKVNTMYITWIHNKFSADTFFPQINLDEWKEVSREDHDADELNQYSYSFVVYKRK</sequence>
<dbReference type="GO" id="GO:0046654">
    <property type="term" value="P:tetrahydrofolate biosynthetic process"/>
    <property type="evidence" value="ECO:0007669"/>
    <property type="project" value="UniProtKB-UniPathway"/>
</dbReference>
<evidence type="ECO:0000256" key="6">
    <source>
        <dbReference type="ARBA" id="ARBA00023002"/>
    </source>
</evidence>
<dbReference type="PANTHER" id="PTHR48069:SF3">
    <property type="entry name" value="DIHYDROFOLATE REDUCTASE"/>
    <property type="match status" value="1"/>
</dbReference>
<evidence type="ECO:0000259" key="10">
    <source>
        <dbReference type="PROSITE" id="PS51330"/>
    </source>
</evidence>
<dbReference type="STRING" id="694427.Palpr_0859"/>
<dbReference type="GO" id="GO:0046452">
    <property type="term" value="P:dihydrofolate metabolic process"/>
    <property type="evidence" value="ECO:0007669"/>
    <property type="project" value="TreeGrafter"/>
</dbReference>
<dbReference type="GO" id="GO:0070401">
    <property type="term" value="F:NADP+ binding"/>
    <property type="evidence" value="ECO:0007669"/>
    <property type="project" value="UniProtKB-ARBA"/>
</dbReference>
<gene>
    <name evidence="11" type="ordered locus">Palpr_0859</name>
</gene>
<dbReference type="GO" id="GO:0005829">
    <property type="term" value="C:cytosol"/>
    <property type="evidence" value="ECO:0007669"/>
    <property type="project" value="TreeGrafter"/>
</dbReference>
<dbReference type="InterPro" id="IPR001796">
    <property type="entry name" value="DHFR_dom"/>
</dbReference>
<proteinExistence type="inferred from homology"/>
<dbReference type="PRINTS" id="PR00070">
    <property type="entry name" value="DHFR"/>
</dbReference>
<dbReference type="EMBL" id="CP002345">
    <property type="protein sequence ID" value="ADQ79011.1"/>
    <property type="molecule type" value="Genomic_DNA"/>
</dbReference>
<dbReference type="eggNOG" id="COG0262">
    <property type="taxonomic scope" value="Bacteria"/>
</dbReference>
<evidence type="ECO:0000256" key="4">
    <source>
        <dbReference type="ARBA" id="ARBA00022563"/>
    </source>
</evidence>
<dbReference type="KEGG" id="ppn:Palpr_0859"/>
<dbReference type="InterPro" id="IPR024072">
    <property type="entry name" value="DHFR-like_dom_sf"/>
</dbReference>
<dbReference type="SUPFAM" id="SSF53597">
    <property type="entry name" value="Dihydrofolate reductase-like"/>
    <property type="match status" value="1"/>
</dbReference>
<evidence type="ECO:0000256" key="3">
    <source>
        <dbReference type="ARBA" id="ARBA00012856"/>
    </source>
</evidence>
<comment type="catalytic activity">
    <reaction evidence="8">
        <text>(6S)-5,6,7,8-tetrahydrofolate + NADP(+) = 7,8-dihydrofolate + NADPH + H(+)</text>
        <dbReference type="Rhea" id="RHEA:15009"/>
        <dbReference type="ChEBI" id="CHEBI:15378"/>
        <dbReference type="ChEBI" id="CHEBI:57451"/>
        <dbReference type="ChEBI" id="CHEBI:57453"/>
        <dbReference type="ChEBI" id="CHEBI:57783"/>
        <dbReference type="ChEBI" id="CHEBI:58349"/>
        <dbReference type="EC" id="1.5.1.3"/>
    </reaction>
</comment>